<feature type="chain" id="PRO_5039046601" description="DUF3153 domain-containing protein" evidence="2">
    <location>
        <begin position="26"/>
        <end position="225"/>
    </location>
</feature>
<dbReference type="RefSeq" id="WP_075362006.1">
    <property type="nucleotide sequence ID" value="NZ_MPDM01000008.1"/>
</dbReference>
<reference evidence="4" key="1">
    <citation type="submission" date="2016-11" db="EMBL/GenBank/DDBJ databases">
        <title>Actinomyces gypaetusis sp. nov. isolated from Gypaetus barbatus in Qinghai Tibet Plateau China.</title>
        <authorList>
            <person name="Meng X."/>
        </authorList>
    </citation>
    <scope>NUCLEOTIDE SEQUENCE [LARGE SCALE GENOMIC DNA]</scope>
    <source>
        <strain evidence="4">DSM 15383</strain>
    </source>
</reference>
<protein>
    <recommendedName>
        <fullName evidence="5">DUF3153 domain-containing protein</fullName>
    </recommendedName>
</protein>
<organism evidence="3 4">
    <name type="scientific">Boudabousia marimammalium</name>
    <dbReference type="NCBI Taxonomy" id="156892"/>
    <lineage>
        <taxon>Bacteria</taxon>
        <taxon>Bacillati</taxon>
        <taxon>Actinomycetota</taxon>
        <taxon>Actinomycetes</taxon>
        <taxon>Actinomycetales</taxon>
        <taxon>Actinomycetaceae</taxon>
        <taxon>Boudabousia</taxon>
    </lineage>
</organism>
<evidence type="ECO:0000313" key="4">
    <source>
        <dbReference type="Proteomes" id="UP000186465"/>
    </source>
</evidence>
<comment type="caution">
    <text evidence="3">The sequence shown here is derived from an EMBL/GenBank/DDBJ whole genome shotgun (WGS) entry which is preliminary data.</text>
</comment>
<dbReference type="OrthoDB" id="3254518at2"/>
<evidence type="ECO:0008006" key="5">
    <source>
        <dbReference type="Google" id="ProtNLM"/>
    </source>
</evidence>
<dbReference type="PROSITE" id="PS51257">
    <property type="entry name" value="PROKAR_LIPOPROTEIN"/>
    <property type="match status" value="1"/>
</dbReference>
<accession>A0A1Q5PKI2</accession>
<evidence type="ECO:0000256" key="2">
    <source>
        <dbReference type="SAM" id="SignalP"/>
    </source>
</evidence>
<keyword evidence="1" id="KW-0812">Transmembrane</keyword>
<dbReference type="AlphaFoldDB" id="A0A1Q5PKI2"/>
<name>A0A1Q5PKI2_9ACTO</name>
<keyword evidence="1" id="KW-1133">Transmembrane helix</keyword>
<proteinExistence type="predicted"/>
<sequence>MRIKSFLRAAGAALLCLGLSGCVIQSDIEISSDLLVDGKISAEIPRPLLAGKENSPLSGSCKNFSQNFNAQQKANQMMPNARLALEVVEDKSNDQTLICDFQFRQWDPNLNSRVLWAAGDGYVFDLTRPVNDLFGQAGNDTKISIRLTFPKPITKAEGGNISGNTVTYDSLEKLREAHQIVAGDIENKGLWEQYSLFFILLAAIPAGAVVILGIRKGKLETPEDQ</sequence>
<dbReference type="Proteomes" id="UP000186465">
    <property type="component" value="Unassembled WGS sequence"/>
</dbReference>
<keyword evidence="1" id="KW-0472">Membrane</keyword>
<keyword evidence="2" id="KW-0732">Signal</keyword>
<feature type="transmembrane region" description="Helical" evidence="1">
    <location>
        <begin position="194"/>
        <end position="214"/>
    </location>
</feature>
<feature type="signal peptide" evidence="2">
    <location>
        <begin position="1"/>
        <end position="25"/>
    </location>
</feature>
<gene>
    <name evidence="3" type="ORF">BM477_07145</name>
</gene>
<dbReference type="EMBL" id="MPDM01000008">
    <property type="protein sequence ID" value="OKL46719.1"/>
    <property type="molecule type" value="Genomic_DNA"/>
</dbReference>
<keyword evidence="4" id="KW-1185">Reference proteome</keyword>
<evidence type="ECO:0000313" key="3">
    <source>
        <dbReference type="EMBL" id="OKL46719.1"/>
    </source>
</evidence>
<evidence type="ECO:0000256" key="1">
    <source>
        <dbReference type="SAM" id="Phobius"/>
    </source>
</evidence>